<evidence type="ECO:0000259" key="2">
    <source>
        <dbReference type="Pfam" id="PF01841"/>
    </source>
</evidence>
<accession>C4LC51</accession>
<dbReference type="Gene3D" id="3.10.620.30">
    <property type="match status" value="1"/>
</dbReference>
<reference evidence="5" key="1">
    <citation type="submission" date="2009-05" db="EMBL/GenBank/DDBJ databases">
        <title>Complete sequence of Tolumonas auensis DSM 9187.</title>
        <authorList>
            <consortium name="US DOE Joint Genome Institute"/>
            <person name="Lucas S."/>
            <person name="Copeland A."/>
            <person name="Lapidus A."/>
            <person name="Glavina del Rio T."/>
            <person name="Tice H."/>
            <person name="Bruce D."/>
            <person name="Goodwin L."/>
            <person name="Pitluck S."/>
            <person name="Chertkov O."/>
            <person name="Brettin T."/>
            <person name="Detter J.C."/>
            <person name="Han C."/>
            <person name="Larimer F."/>
            <person name="Land M."/>
            <person name="Hauser L."/>
            <person name="Kyrpides N."/>
            <person name="Mikhailova N."/>
            <person name="Spring S."/>
            <person name="Beller H."/>
        </authorList>
    </citation>
    <scope>NUCLEOTIDE SEQUENCE [LARGE SCALE GENOMIC DNA]</scope>
    <source>
        <strain evidence="5">DSM 9187 / TA4</strain>
    </source>
</reference>
<feature type="domain" description="Transglutaminase-like" evidence="2">
    <location>
        <begin position="301"/>
        <end position="372"/>
    </location>
</feature>
<dbReference type="Proteomes" id="UP000009073">
    <property type="component" value="Chromosome"/>
</dbReference>
<dbReference type="InterPro" id="IPR002931">
    <property type="entry name" value="Transglutaminase-like"/>
</dbReference>
<keyword evidence="1" id="KW-0812">Transmembrane</keyword>
<keyword evidence="1" id="KW-0472">Membrane</keyword>
<feature type="domain" description="DUF3857" evidence="3">
    <location>
        <begin position="87"/>
        <end position="254"/>
    </location>
</feature>
<evidence type="ECO:0000259" key="3">
    <source>
        <dbReference type="Pfam" id="PF12969"/>
    </source>
</evidence>
<name>C4LC51_TOLAT</name>
<reference evidence="4 5" key="2">
    <citation type="journal article" date="2011" name="Stand. Genomic Sci.">
        <title>Complete genome sequence of Tolumonas auensis type strain (TA 4).</title>
        <authorList>
            <person name="Chertkov O."/>
            <person name="Copeland A."/>
            <person name="Lucas S."/>
            <person name="Lapidus A."/>
            <person name="Berry K.W."/>
            <person name="Detter J.C."/>
            <person name="Del Rio T.G."/>
            <person name="Hammon N."/>
            <person name="Dalin E."/>
            <person name="Tice H."/>
            <person name="Pitluck S."/>
            <person name="Richardson P."/>
            <person name="Bruce D."/>
            <person name="Goodwin L."/>
            <person name="Han C."/>
            <person name="Tapia R."/>
            <person name="Saunders E."/>
            <person name="Schmutz J."/>
            <person name="Brettin T."/>
            <person name="Larimer F."/>
            <person name="Land M."/>
            <person name="Hauser L."/>
            <person name="Spring S."/>
            <person name="Rohde M."/>
            <person name="Kyrpides N.C."/>
            <person name="Ivanova N."/>
            <person name="Goker M."/>
            <person name="Beller H.R."/>
            <person name="Klenk H.P."/>
            <person name="Woyke T."/>
        </authorList>
    </citation>
    <scope>NUCLEOTIDE SEQUENCE [LARGE SCALE GENOMIC DNA]</scope>
    <source>
        <strain evidence="5">DSM 9187 / TA4</strain>
    </source>
</reference>
<dbReference type="eggNOG" id="COG1305">
    <property type="taxonomic scope" value="Bacteria"/>
</dbReference>
<dbReference type="Pfam" id="PF12969">
    <property type="entry name" value="DUF3857"/>
    <property type="match status" value="1"/>
</dbReference>
<protein>
    <submittedName>
        <fullName evidence="4">Transglutaminase domain protein</fullName>
    </submittedName>
</protein>
<organism evidence="4 5">
    <name type="scientific">Tolumonas auensis (strain DSM 9187 / NBRC 110442 / TA 4)</name>
    <dbReference type="NCBI Taxonomy" id="595494"/>
    <lineage>
        <taxon>Bacteria</taxon>
        <taxon>Pseudomonadati</taxon>
        <taxon>Pseudomonadota</taxon>
        <taxon>Gammaproteobacteria</taxon>
        <taxon>Aeromonadales</taxon>
        <taxon>Aeromonadaceae</taxon>
        <taxon>Tolumonas</taxon>
    </lineage>
</organism>
<dbReference type="Pfam" id="PF01841">
    <property type="entry name" value="Transglut_core"/>
    <property type="match status" value="1"/>
</dbReference>
<dbReference type="STRING" id="595494.Tola_0902"/>
<keyword evidence="5" id="KW-1185">Reference proteome</keyword>
<dbReference type="HOGENOM" id="CLU_016232_0_0_6"/>
<evidence type="ECO:0000313" key="5">
    <source>
        <dbReference type="Proteomes" id="UP000009073"/>
    </source>
</evidence>
<evidence type="ECO:0000256" key="1">
    <source>
        <dbReference type="SAM" id="Phobius"/>
    </source>
</evidence>
<keyword evidence="1" id="KW-1133">Transmembrane helix</keyword>
<dbReference type="InterPro" id="IPR024618">
    <property type="entry name" value="DUF3857"/>
</dbReference>
<evidence type="ECO:0000313" key="4">
    <source>
        <dbReference type="EMBL" id="ACQ92530.1"/>
    </source>
</evidence>
<proteinExistence type="predicted"/>
<dbReference type="Gene3D" id="2.60.40.3140">
    <property type="match status" value="1"/>
</dbReference>
<dbReference type="OrthoDB" id="8595007at2"/>
<gene>
    <name evidence="4" type="ordered locus">Tola_0902</name>
</gene>
<sequence>MYSPGSIAWYHIAAYAYLFKGPVLFARLLIGFCVLFCSLATYADEQVKFSPTPLWVKEILQPASSAQPSVNGLRYLLIDRQLNLEAQQVSRYSRDVMEITSTEGLEQASQLSFEFDPGFETLQIHRVRVLRKGISLDRLEPQELRIFQREPDLEHYLYSGTKTAYLILPDIRVGDVLEYSYSIIGHNPVMGNKFSTQLQLDWEMPVALNSVRVLVNSGRTLYYSVPENPNGKLTMTETSTHRELLWQESSVAAVTADDDVPAWFTPYHYWSLSEFSSWSDVAKWAIPLYEQAAVVEPVIQKVADQLMSDSQKPEEQIMAALQFVQQQIRYLGVEDGIGSHVPRKASDTLYRRYGDCKDKTVLLMALLKAMGFSPQAALVNLEQGAALPRQLPSPYAFDHVIVSAKLNNQQYWLDGTDLNQGTDLNTIGVPYLHYALPVAPDSKDFVSMDDKYRIAETVLRRELWLDEPGSRLLVEARYSGHEAESQRSSWKDIPPQQITHQLLGYYSKLYPDLEGTSQPEIKDNLRTNELVVRQQFSSSAGIDELTRNGLPLYADLIDSYLKTIDSARKQPLALGAPVRIRQEFVFNLPHDVNIADYSQQYDNAVFKFSVWVRQISPRLLRITYRYQNHLDHVPVRELARYREAVAQARDELALNFTLPPVPPVTTNTAVAETK</sequence>
<dbReference type="SUPFAM" id="SSF54001">
    <property type="entry name" value="Cysteine proteinases"/>
    <property type="match status" value="1"/>
</dbReference>
<feature type="transmembrane region" description="Helical" evidence="1">
    <location>
        <begin position="24"/>
        <end position="43"/>
    </location>
</feature>
<dbReference type="EMBL" id="CP001616">
    <property type="protein sequence ID" value="ACQ92530.1"/>
    <property type="molecule type" value="Genomic_DNA"/>
</dbReference>
<dbReference type="InterPro" id="IPR038765">
    <property type="entry name" value="Papain-like_cys_pep_sf"/>
</dbReference>
<dbReference type="AlphaFoldDB" id="C4LC51"/>
<dbReference type="KEGG" id="tau:Tola_0902"/>